<comment type="caution">
    <text evidence="3">The sequence shown here is derived from an EMBL/GenBank/DDBJ whole genome shotgun (WGS) entry which is preliminary data.</text>
</comment>
<proteinExistence type="predicted"/>
<dbReference type="PROSITE" id="PS50192">
    <property type="entry name" value="T_SNARE"/>
    <property type="match status" value="1"/>
</dbReference>
<dbReference type="AlphaFoldDB" id="D4ARY4"/>
<dbReference type="SUPFAM" id="SSF57997">
    <property type="entry name" value="Tropomyosin"/>
    <property type="match status" value="1"/>
</dbReference>
<dbReference type="KEGG" id="abe:ARB_06999"/>
<dbReference type="EMBL" id="ABSU01000007">
    <property type="protein sequence ID" value="EFE34048.1"/>
    <property type="molecule type" value="Genomic_DNA"/>
</dbReference>
<feature type="transmembrane region" description="Helical" evidence="1">
    <location>
        <begin position="43"/>
        <end position="65"/>
    </location>
</feature>
<dbReference type="HOGENOM" id="CLU_886203_0_0_1"/>
<dbReference type="Gene3D" id="1.10.287.1490">
    <property type="match status" value="1"/>
</dbReference>
<organism evidence="3 4">
    <name type="scientific">Arthroderma benhamiae (strain ATCC MYA-4681 / CBS 112371)</name>
    <name type="common">Trichophyton mentagrophytes</name>
    <dbReference type="NCBI Taxonomy" id="663331"/>
    <lineage>
        <taxon>Eukaryota</taxon>
        <taxon>Fungi</taxon>
        <taxon>Dikarya</taxon>
        <taxon>Ascomycota</taxon>
        <taxon>Pezizomycotina</taxon>
        <taxon>Eurotiomycetes</taxon>
        <taxon>Eurotiomycetidae</taxon>
        <taxon>Onygenales</taxon>
        <taxon>Arthrodermataceae</taxon>
        <taxon>Trichophyton</taxon>
    </lineage>
</organism>
<dbReference type="Proteomes" id="UP000008866">
    <property type="component" value="Unassembled WGS sequence"/>
</dbReference>
<dbReference type="RefSeq" id="XP_003014437.1">
    <property type="nucleotide sequence ID" value="XM_003014391.1"/>
</dbReference>
<dbReference type="GeneID" id="9520489"/>
<keyword evidence="1" id="KW-0812">Transmembrane</keyword>
<name>D4ARY4_ARTBC</name>
<dbReference type="eggNOG" id="ENOG502T467">
    <property type="taxonomic scope" value="Eukaryota"/>
</dbReference>
<feature type="domain" description="T-SNARE coiled-coil homology" evidence="2">
    <location>
        <begin position="184"/>
        <end position="246"/>
    </location>
</feature>
<keyword evidence="4" id="KW-1185">Reference proteome</keyword>
<sequence>MALEYTGFPTIPSFLDAGKPEASSMESELLFSPCIFYTSSVPWATSVGSAALSLSLFWSMVVLRLPETRYLPVYRSSVSPSLQHTISHTGQQEYPARMGPQTLGLFLIVLFVATRTSRVMSAPALTARDSPTAGGAAAGETNGQIAARWMAYFSPLVGLIISVLSVTVVPKLVLWFKNLGKTGDEIIKSQEEQIETIRRDVSSLKSVVDSIKSHVEPNQQNYNDLKTSVDEIKTSINSHHETVEAHLSSIDTCLATLEEKCETLKAGQDTIQSTLDNLMQKVKDGEPFRGTTSDSLQKVIEKQDGFKKGLDAFNDSQKRTLETLDRLIEFIPALVGQPANPQVAGQGPD</sequence>
<evidence type="ECO:0000256" key="1">
    <source>
        <dbReference type="SAM" id="Phobius"/>
    </source>
</evidence>
<keyword evidence="1" id="KW-1133">Transmembrane helix</keyword>
<accession>D4ARY4</accession>
<reference evidence="4" key="1">
    <citation type="journal article" date="2011" name="Genome Biol.">
        <title>Comparative and functional genomics provide insights into the pathogenicity of dermatophytic fungi.</title>
        <authorList>
            <person name="Burmester A."/>
            <person name="Shelest E."/>
            <person name="Gloeckner G."/>
            <person name="Heddergott C."/>
            <person name="Schindler S."/>
            <person name="Staib P."/>
            <person name="Heidel A."/>
            <person name="Felder M."/>
            <person name="Petzold A."/>
            <person name="Szafranski K."/>
            <person name="Feuermann M."/>
            <person name="Pedruzzi I."/>
            <person name="Priebe S."/>
            <person name="Groth M."/>
            <person name="Winkler R."/>
            <person name="Li W."/>
            <person name="Kniemeyer O."/>
            <person name="Schroeckh V."/>
            <person name="Hertweck C."/>
            <person name="Hube B."/>
            <person name="White T.C."/>
            <person name="Platzer M."/>
            <person name="Guthke R."/>
            <person name="Heitman J."/>
            <person name="Woestemeyer J."/>
            <person name="Zipfel P.F."/>
            <person name="Monod M."/>
            <person name="Brakhage A.A."/>
        </authorList>
    </citation>
    <scope>NUCLEOTIDE SEQUENCE [LARGE SCALE GENOMIC DNA]</scope>
    <source>
        <strain evidence="4">ATCC MYA-4681 / CBS 112371</strain>
    </source>
</reference>
<dbReference type="InterPro" id="IPR000727">
    <property type="entry name" value="T_SNARE_dom"/>
</dbReference>
<protein>
    <recommendedName>
        <fullName evidence="2">t-SNARE coiled-coil homology domain-containing protein</fullName>
    </recommendedName>
</protein>
<feature type="transmembrane region" description="Helical" evidence="1">
    <location>
        <begin position="149"/>
        <end position="169"/>
    </location>
</feature>
<evidence type="ECO:0000313" key="3">
    <source>
        <dbReference type="EMBL" id="EFE34048.1"/>
    </source>
</evidence>
<evidence type="ECO:0000313" key="4">
    <source>
        <dbReference type="Proteomes" id="UP000008866"/>
    </source>
</evidence>
<gene>
    <name evidence="3" type="ORF">ARB_06999</name>
</gene>
<keyword evidence="1" id="KW-0472">Membrane</keyword>
<evidence type="ECO:0000259" key="2">
    <source>
        <dbReference type="PROSITE" id="PS50192"/>
    </source>
</evidence>